<feature type="compositionally biased region" description="Polar residues" evidence="2">
    <location>
        <begin position="522"/>
        <end position="531"/>
    </location>
</feature>
<dbReference type="GO" id="GO:0005737">
    <property type="term" value="C:cytoplasm"/>
    <property type="evidence" value="ECO:0007669"/>
    <property type="project" value="TreeGrafter"/>
</dbReference>
<feature type="compositionally biased region" description="Basic and acidic residues" evidence="2">
    <location>
        <begin position="491"/>
        <end position="501"/>
    </location>
</feature>
<evidence type="ECO:0000256" key="2">
    <source>
        <dbReference type="SAM" id="MobiDB-lite"/>
    </source>
</evidence>
<dbReference type="Pfam" id="PF00656">
    <property type="entry name" value="Peptidase_C14"/>
    <property type="match status" value="1"/>
</dbReference>
<accession>A0A0B7F8K5</accession>
<feature type="compositionally biased region" description="Polar residues" evidence="2">
    <location>
        <begin position="110"/>
        <end position="152"/>
    </location>
</feature>
<dbReference type="Gene3D" id="3.40.50.1460">
    <property type="match status" value="1"/>
</dbReference>
<feature type="region of interest" description="Disordered" evidence="2">
    <location>
        <begin position="522"/>
        <end position="541"/>
    </location>
</feature>
<evidence type="ECO:0000259" key="3">
    <source>
        <dbReference type="Pfam" id="PF00656"/>
    </source>
</evidence>
<evidence type="ECO:0000313" key="5">
    <source>
        <dbReference type="Proteomes" id="UP000059188"/>
    </source>
</evidence>
<comment type="similarity">
    <text evidence="1">Belongs to the peptidase C14B family.</text>
</comment>
<feature type="compositionally biased region" description="Low complexity" evidence="2">
    <location>
        <begin position="79"/>
        <end position="109"/>
    </location>
</feature>
<dbReference type="InterPro" id="IPR011600">
    <property type="entry name" value="Pept_C14_caspase"/>
</dbReference>
<dbReference type="EMBL" id="LN679109">
    <property type="protein sequence ID" value="CEL52538.1"/>
    <property type="molecule type" value="Genomic_DNA"/>
</dbReference>
<feature type="region of interest" description="Disordered" evidence="2">
    <location>
        <begin position="491"/>
        <end position="510"/>
    </location>
</feature>
<organism evidence="4 5">
    <name type="scientific">Thanatephorus cucumeris (strain AG1-IB / isolate 7/3/14)</name>
    <name type="common">Lettuce bottom rot fungus</name>
    <name type="synonym">Rhizoctonia solani</name>
    <dbReference type="NCBI Taxonomy" id="1108050"/>
    <lineage>
        <taxon>Eukaryota</taxon>
        <taxon>Fungi</taxon>
        <taxon>Dikarya</taxon>
        <taxon>Basidiomycota</taxon>
        <taxon>Agaricomycotina</taxon>
        <taxon>Agaricomycetes</taxon>
        <taxon>Cantharellales</taxon>
        <taxon>Ceratobasidiaceae</taxon>
        <taxon>Rhizoctonia</taxon>
        <taxon>Rhizoctonia solani AG-1</taxon>
    </lineage>
</organism>
<feature type="region of interest" description="Disordered" evidence="2">
    <location>
        <begin position="61"/>
        <end position="152"/>
    </location>
</feature>
<dbReference type="OrthoDB" id="3223806at2759"/>
<dbReference type="PANTHER" id="PTHR48104">
    <property type="entry name" value="METACASPASE-4"/>
    <property type="match status" value="1"/>
</dbReference>
<dbReference type="AlphaFoldDB" id="A0A0B7F8K5"/>
<keyword evidence="5" id="KW-1185">Reference proteome</keyword>
<feature type="domain" description="Peptidase C14 caspase" evidence="3">
    <location>
        <begin position="158"/>
        <end position="473"/>
    </location>
</feature>
<proteinExistence type="inferred from homology"/>
<dbReference type="PANTHER" id="PTHR48104:SF30">
    <property type="entry name" value="METACASPASE-1"/>
    <property type="match status" value="1"/>
</dbReference>
<sequence length="541" mass="57367">MALLFPISGYEVHIISVLLCCLGIVAAIRRRASIPHEFCENSIEGSELLPSDKSASANGLQTLRDRRLNRRSPPIRLGTSSASPTFTPTSPTSAAATNALAINPNPTNPGSSRGLSKAISSPSFGTHLSPPSTPRPSTYASSGYNTVPASTPTIHRGKRKALLIGLNYQNGKLGGALKGVAPLEHATKDAQRFANALPRLGYASKYTKVITDEKNQPLASAEYLTECMNWLVQDVSPGDRLFFMFSGHCRSPSSSMKSTKSEPYLVAADAMPISQSTLHECLISKVPTGAELIVVLDCCNAAGVVKLKYCIGRMGDNHEMKPTNARGALSELEQSAASSVHSYPHSGSLHGVPTVTNIAPLPSQPGTPVNVNAPSFGSQVGTLHRRPRGSVAAAPIVRIGTEFNSSPAFAQPSTSINPRPGRQAVAEGSPIAPAGRVVVWAGASNHQKAFESSNGVQSGVVTHAICSALEDDRVTQRALWKSLVGAIDEENNSRKERDSKKAKQPAPNLRVQHAEIWSSQEILCTPSTPNSDPFVPWKSGA</sequence>
<gene>
    <name evidence="4" type="ORF">RSOLAG1IB_05742</name>
</gene>
<dbReference type="InterPro" id="IPR050452">
    <property type="entry name" value="Metacaspase"/>
</dbReference>
<dbReference type="Proteomes" id="UP000059188">
    <property type="component" value="Unassembled WGS sequence"/>
</dbReference>
<name>A0A0B7F8K5_THACB</name>
<dbReference type="GO" id="GO:0006508">
    <property type="term" value="P:proteolysis"/>
    <property type="evidence" value="ECO:0007669"/>
    <property type="project" value="InterPro"/>
</dbReference>
<dbReference type="GO" id="GO:0004197">
    <property type="term" value="F:cysteine-type endopeptidase activity"/>
    <property type="evidence" value="ECO:0007669"/>
    <property type="project" value="InterPro"/>
</dbReference>
<evidence type="ECO:0000256" key="1">
    <source>
        <dbReference type="ARBA" id="ARBA00009005"/>
    </source>
</evidence>
<evidence type="ECO:0000313" key="4">
    <source>
        <dbReference type="EMBL" id="CEL52538.1"/>
    </source>
</evidence>
<protein>
    <submittedName>
        <fullName evidence="4">Metacaspase-1</fullName>
    </submittedName>
</protein>
<reference evidence="4 5" key="1">
    <citation type="submission" date="2014-11" db="EMBL/GenBank/DDBJ databases">
        <authorList>
            <person name="Wibberg Daniel"/>
        </authorList>
    </citation>
    <scope>NUCLEOTIDE SEQUENCE [LARGE SCALE GENOMIC DNA]</scope>
    <source>
        <strain evidence="4">Rhizoctonia solani AG1-IB 7/3/14</strain>
    </source>
</reference>